<proteinExistence type="predicted"/>
<protein>
    <recommendedName>
        <fullName evidence="1">DDE-1 domain-containing protein</fullName>
    </recommendedName>
</protein>
<accession>A0A2P4X3Z7</accession>
<comment type="caution">
    <text evidence="2">The sequence shown here is derived from an EMBL/GenBank/DDBJ whole genome shotgun (WGS) entry which is preliminary data.</text>
</comment>
<dbReference type="AlphaFoldDB" id="A0A2P4X3Z7"/>
<organism evidence="2 3">
    <name type="scientific">Phytophthora palmivora</name>
    <dbReference type="NCBI Taxonomy" id="4796"/>
    <lineage>
        <taxon>Eukaryota</taxon>
        <taxon>Sar</taxon>
        <taxon>Stramenopiles</taxon>
        <taxon>Oomycota</taxon>
        <taxon>Peronosporomycetes</taxon>
        <taxon>Peronosporales</taxon>
        <taxon>Peronosporaceae</taxon>
        <taxon>Phytophthora</taxon>
    </lineage>
</organism>
<dbReference type="OrthoDB" id="166568at2759"/>
<dbReference type="InterPro" id="IPR050863">
    <property type="entry name" value="CenT-Element_Derived"/>
</dbReference>
<dbReference type="Proteomes" id="UP000237271">
    <property type="component" value="Unassembled WGS sequence"/>
</dbReference>
<evidence type="ECO:0000259" key="1">
    <source>
        <dbReference type="Pfam" id="PF03184"/>
    </source>
</evidence>
<evidence type="ECO:0000313" key="3">
    <source>
        <dbReference type="Proteomes" id="UP000237271"/>
    </source>
</evidence>
<dbReference type="GO" id="GO:0003677">
    <property type="term" value="F:DNA binding"/>
    <property type="evidence" value="ECO:0007669"/>
    <property type="project" value="TreeGrafter"/>
</dbReference>
<feature type="domain" description="DDE-1" evidence="1">
    <location>
        <begin position="183"/>
        <end position="305"/>
    </location>
</feature>
<reference evidence="2 3" key="1">
    <citation type="journal article" date="2017" name="Genome Biol. Evol.">
        <title>Phytophthora megakarya and P. palmivora, closely related causal agents of cacao black pod rot, underwent increases in genome sizes and gene numbers by different mechanisms.</title>
        <authorList>
            <person name="Ali S.S."/>
            <person name="Shao J."/>
            <person name="Lary D.J."/>
            <person name="Kronmiller B."/>
            <person name="Shen D."/>
            <person name="Strem M.D."/>
            <person name="Amoako-Attah I."/>
            <person name="Akrofi A.Y."/>
            <person name="Begoude B.A."/>
            <person name="Ten Hoopen G.M."/>
            <person name="Coulibaly K."/>
            <person name="Kebe B.I."/>
            <person name="Melnick R.L."/>
            <person name="Guiltinan M.J."/>
            <person name="Tyler B.M."/>
            <person name="Meinhardt L.W."/>
            <person name="Bailey B.A."/>
        </authorList>
    </citation>
    <scope>NUCLEOTIDE SEQUENCE [LARGE SCALE GENOMIC DNA]</scope>
    <source>
        <strain evidence="3">sbr112.9</strain>
    </source>
</reference>
<sequence length="345" mass="39405">MGPWMKIEQKRGIIRKAADTPIMTQIELSAWAKTTYKLKRAPAQTTISDILSMAPTIMSKAYGDGKRRKPLDKVEEQKVCLSRELIEMKAKDLQKELCDAWELSFWDGWLTAFQKRHGLRYRQRHGEAASADVAAVHIGRQNLQDITDLYDPQDIYNMDDTGLCYAMAPVRSICTSGARGVKRWMTGLIFREWLLNLDRNMRAANRHVLLVIDNASCHSMGDVVCTNIRVEFLPPNTTTFLQPIIALFKREYRRKQLIWAYDKLKNADHTSIKKGIYSVDQLQAMRWSKDIWNNMQGKSAIQNCFRHTGIVFNAVDKRNSGSGNSSYSGDVGVEEIIIRASQLSL</sequence>
<dbReference type="Gene3D" id="1.10.10.60">
    <property type="entry name" value="Homeodomain-like"/>
    <property type="match status" value="1"/>
</dbReference>
<dbReference type="GO" id="GO:0005634">
    <property type="term" value="C:nucleus"/>
    <property type="evidence" value="ECO:0007669"/>
    <property type="project" value="TreeGrafter"/>
</dbReference>
<dbReference type="EMBL" id="NCKW01016906">
    <property type="protein sequence ID" value="POM60260.1"/>
    <property type="molecule type" value="Genomic_DNA"/>
</dbReference>
<dbReference type="PANTHER" id="PTHR19303:SF73">
    <property type="entry name" value="PROTEIN PDC2"/>
    <property type="match status" value="1"/>
</dbReference>
<dbReference type="PANTHER" id="PTHR19303">
    <property type="entry name" value="TRANSPOSON"/>
    <property type="match status" value="1"/>
</dbReference>
<name>A0A2P4X3Z7_9STRA</name>
<dbReference type="InterPro" id="IPR004875">
    <property type="entry name" value="DDE_SF_endonuclease_dom"/>
</dbReference>
<gene>
    <name evidence="2" type="ORF">PHPALM_30901</name>
</gene>
<keyword evidence="3" id="KW-1185">Reference proteome</keyword>
<evidence type="ECO:0000313" key="2">
    <source>
        <dbReference type="EMBL" id="POM60260.1"/>
    </source>
</evidence>
<dbReference type="Pfam" id="PF03184">
    <property type="entry name" value="DDE_1"/>
    <property type="match status" value="1"/>
</dbReference>